<dbReference type="Proteomes" id="UP000799424">
    <property type="component" value="Unassembled WGS sequence"/>
</dbReference>
<dbReference type="AlphaFoldDB" id="A0A6A7AC25"/>
<name>A0A6A7AC25_9PLEO</name>
<keyword evidence="2" id="KW-0040">ANK repeat</keyword>
<accession>A0A6A7AC25</accession>
<dbReference type="InterPro" id="IPR036770">
    <property type="entry name" value="Ankyrin_rpt-contain_sf"/>
</dbReference>
<dbReference type="PANTHER" id="PTHR24198:SF165">
    <property type="entry name" value="ANKYRIN REPEAT-CONTAINING PROTEIN-RELATED"/>
    <property type="match status" value="1"/>
</dbReference>
<evidence type="ECO:0000256" key="2">
    <source>
        <dbReference type="ARBA" id="ARBA00023043"/>
    </source>
</evidence>
<dbReference type="InterPro" id="IPR002110">
    <property type="entry name" value="Ankyrin_rpt"/>
</dbReference>
<organism evidence="3 4">
    <name type="scientific">Ophiobolus disseminans</name>
    <dbReference type="NCBI Taxonomy" id="1469910"/>
    <lineage>
        <taxon>Eukaryota</taxon>
        <taxon>Fungi</taxon>
        <taxon>Dikarya</taxon>
        <taxon>Ascomycota</taxon>
        <taxon>Pezizomycotina</taxon>
        <taxon>Dothideomycetes</taxon>
        <taxon>Pleosporomycetidae</taxon>
        <taxon>Pleosporales</taxon>
        <taxon>Pleosporineae</taxon>
        <taxon>Phaeosphaeriaceae</taxon>
        <taxon>Ophiobolus</taxon>
    </lineage>
</organism>
<evidence type="ECO:0000313" key="3">
    <source>
        <dbReference type="EMBL" id="KAF2830145.1"/>
    </source>
</evidence>
<dbReference type="EMBL" id="MU006220">
    <property type="protein sequence ID" value="KAF2830145.1"/>
    <property type="molecule type" value="Genomic_DNA"/>
</dbReference>
<dbReference type="OrthoDB" id="3800128at2759"/>
<reference evidence="3" key="1">
    <citation type="journal article" date="2020" name="Stud. Mycol.">
        <title>101 Dothideomycetes genomes: a test case for predicting lifestyles and emergence of pathogens.</title>
        <authorList>
            <person name="Haridas S."/>
            <person name="Albert R."/>
            <person name="Binder M."/>
            <person name="Bloem J."/>
            <person name="Labutti K."/>
            <person name="Salamov A."/>
            <person name="Andreopoulos B."/>
            <person name="Baker S."/>
            <person name="Barry K."/>
            <person name="Bills G."/>
            <person name="Bluhm B."/>
            <person name="Cannon C."/>
            <person name="Castanera R."/>
            <person name="Culley D."/>
            <person name="Daum C."/>
            <person name="Ezra D."/>
            <person name="Gonzalez J."/>
            <person name="Henrissat B."/>
            <person name="Kuo A."/>
            <person name="Liang C."/>
            <person name="Lipzen A."/>
            <person name="Lutzoni F."/>
            <person name="Magnuson J."/>
            <person name="Mondo S."/>
            <person name="Nolan M."/>
            <person name="Ohm R."/>
            <person name="Pangilinan J."/>
            <person name="Park H.-J."/>
            <person name="Ramirez L."/>
            <person name="Alfaro M."/>
            <person name="Sun H."/>
            <person name="Tritt A."/>
            <person name="Yoshinaga Y."/>
            <person name="Zwiers L.-H."/>
            <person name="Turgeon B."/>
            <person name="Goodwin S."/>
            <person name="Spatafora J."/>
            <person name="Crous P."/>
            <person name="Grigoriev I."/>
        </authorList>
    </citation>
    <scope>NUCLEOTIDE SEQUENCE</scope>
    <source>
        <strain evidence="3">CBS 113818</strain>
    </source>
</reference>
<dbReference type="PANTHER" id="PTHR24198">
    <property type="entry name" value="ANKYRIN REPEAT AND PROTEIN KINASE DOMAIN-CONTAINING PROTEIN"/>
    <property type="match status" value="1"/>
</dbReference>
<keyword evidence="4" id="KW-1185">Reference proteome</keyword>
<keyword evidence="1" id="KW-0677">Repeat</keyword>
<dbReference type="Gene3D" id="1.25.40.20">
    <property type="entry name" value="Ankyrin repeat-containing domain"/>
    <property type="match status" value="1"/>
</dbReference>
<sequence length="500" mass="56968">MHWDEDDCTRCMNKAPRGYYIRLLQSCIGERDRGTCAFVTRMHSVIDLLMRRLEELEMPKERLEVLHHLCCALSKRPWQRYLFVGRDLKQWDPLQTAIIVAMVAQYDGATDLMLEGLPVSSLDTKAWDFGTPLDMAIVTGNTVHAEKLLGHGATLDLDQYKSTCWSLVCAAKEGYSQVIRRMFRDVPPDCWDHGTLSNMARVAERAAANCRWDVVSHLLHHLHGTRWKRHGEPHYFPSIICQAAKYGQVGLVEDLLAVELEHTQGDRPFWSGWGRRYPLREAAGGGQLDICNMLFEKGIRPQTTTDVAPEAQMLARYVARGGSVAVYRLLKPRKFWTPAHEIHFLPIAADYGHLEFARFAIENACDQHPKQRSRAPAVVLEQRRAIRYPDDIRYFALCRAIASGHLHIVHWLIEDVGVDVAKLAFSPLFPMDIAAAADNKEVVELLLNLGVSPASTNTSEEVLQCKMEVVKTLDTYREALCLQKDYTARWYRSTPWGRCD</sequence>
<gene>
    <name evidence="3" type="ORF">CC86DRAFT_181169</name>
</gene>
<protein>
    <submittedName>
        <fullName evidence="3">Ankyrin</fullName>
    </submittedName>
</protein>
<proteinExistence type="predicted"/>
<dbReference type="SUPFAM" id="SSF48403">
    <property type="entry name" value="Ankyrin repeat"/>
    <property type="match status" value="2"/>
</dbReference>
<dbReference type="SMART" id="SM00248">
    <property type="entry name" value="ANK"/>
    <property type="match status" value="5"/>
</dbReference>
<evidence type="ECO:0000256" key="1">
    <source>
        <dbReference type="ARBA" id="ARBA00022737"/>
    </source>
</evidence>
<evidence type="ECO:0000313" key="4">
    <source>
        <dbReference type="Proteomes" id="UP000799424"/>
    </source>
</evidence>